<protein>
    <recommendedName>
        <fullName evidence="1">YdhG-like domain-containing protein</fullName>
    </recommendedName>
</protein>
<dbReference type="OrthoDB" id="3236524at2"/>
<keyword evidence="3" id="KW-1185">Reference proteome</keyword>
<comment type="caution">
    <text evidence="2">The sequence shown here is derived from an EMBL/GenBank/DDBJ whole genome shotgun (WGS) entry which is preliminary data.</text>
</comment>
<evidence type="ECO:0000313" key="2">
    <source>
        <dbReference type="EMBL" id="RYU10182.1"/>
    </source>
</evidence>
<name>A0A4Q5IVY2_9ACTN</name>
<dbReference type="SUPFAM" id="SSF159888">
    <property type="entry name" value="YdhG-like"/>
    <property type="match status" value="1"/>
</dbReference>
<gene>
    <name evidence="2" type="ORF">ETU37_17375</name>
</gene>
<evidence type="ECO:0000313" key="3">
    <source>
        <dbReference type="Proteomes" id="UP000291189"/>
    </source>
</evidence>
<evidence type="ECO:0000259" key="1">
    <source>
        <dbReference type="Pfam" id="PF08818"/>
    </source>
</evidence>
<organism evidence="2 3">
    <name type="scientific">Nocardioides iriomotensis</name>
    <dbReference type="NCBI Taxonomy" id="715784"/>
    <lineage>
        <taxon>Bacteria</taxon>
        <taxon>Bacillati</taxon>
        <taxon>Actinomycetota</taxon>
        <taxon>Actinomycetes</taxon>
        <taxon>Propionibacteriales</taxon>
        <taxon>Nocardioidaceae</taxon>
        <taxon>Nocardioides</taxon>
    </lineage>
</organism>
<sequence length="125" mass="13992">MPDEPTTVDAYVAGVTDDQRPALAALRSLVLELLPGAEERISYRMPTVTLEGRPVLHYAAWTKHLSLYPVPRGDDDFEAVVAPYRAAKDAVHLRYDRPLPTDVVTRIVRLLAERHATARPQPTRP</sequence>
<dbReference type="EMBL" id="SDPU01000032">
    <property type="protein sequence ID" value="RYU10182.1"/>
    <property type="molecule type" value="Genomic_DNA"/>
</dbReference>
<proteinExistence type="predicted"/>
<dbReference type="InterPro" id="IPR014922">
    <property type="entry name" value="YdhG-like"/>
</dbReference>
<dbReference type="RefSeq" id="WP_129988620.1">
    <property type="nucleotide sequence ID" value="NZ_SDPU01000032.1"/>
</dbReference>
<dbReference type="Gene3D" id="3.90.1150.200">
    <property type="match status" value="1"/>
</dbReference>
<dbReference type="Pfam" id="PF08818">
    <property type="entry name" value="DUF1801"/>
    <property type="match status" value="1"/>
</dbReference>
<feature type="domain" description="YdhG-like" evidence="1">
    <location>
        <begin position="19"/>
        <end position="109"/>
    </location>
</feature>
<dbReference type="AlphaFoldDB" id="A0A4Q5IVY2"/>
<dbReference type="Proteomes" id="UP000291189">
    <property type="component" value="Unassembled WGS sequence"/>
</dbReference>
<reference evidence="2 3" key="1">
    <citation type="submission" date="2019-01" db="EMBL/GenBank/DDBJ databases">
        <title>Nocardioides guangzhouensis sp. nov., an actinobacterium isolated from soil.</title>
        <authorList>
            <person name="Fu Y."/>
            <person name="Cai Y."/>
            <person name="Lin Z."/>
            <person name="Chen P."/>
        </authorList>
    </citation>
    <scope>NUCLEOTIDE SEQUENCE [LARGE SCALE GENOMIC DNA]</scope>
    <source>
        <strain evidence="2 3">NBRC 105384</strain>
    </source>
</reference>
<accession>A0A4Q5IVY2</accession>